<evidence type="ECO:0000256" key="2">
    <source>
        <dbReference type="ARBA" id="ARBA00038358"/>
    </source>
</evidence>
<name>A0ABV5F423_9FLAO</name>
<evidence type="ECO:0000313" key="3">
    <source>
        <dbReference type="EMBL" id="MFB9054197.1"/>
    </source>
</evidence>
<dbReference type="InterPro" id="IPR052369">
    <property type="entry name" value="UG_Glycosaminoglycan_Hydrolase"/>
</dbReference>
<reference evidence="3 4" key="1">
    <citation type="submission" date="2024-09" db="EMBL/GenBank/DDBJ databases">
        <authorList>
            <person name="Sun Q."/>
            <person name="Mori K."/>
        </authorList>
    </citation>
    <scope>NUCLEOTIDE SEQUENCE [LARGE SCALE GENOMIC DNA]</scope>
    <source>
        <strain evidence="3 4">CECT 8286</strain>
    </source>
</reference>
<evidence type="ECO:0000313" key="4">
    <source>
        <dbReference type="Proteomes" id="UP001589605"/>
    </source>
</evidence>
<dbReference type="InterPro" id="IPR008928">
    <property type="entry name" value="6-hairpin_glycosidase_sf"/>
</dbReference>
<protein>
    <submittedName>
        <fullName evidence="3">Glucuronyl hydrolase</fullName>
    </submittedName>
</protein>
<dbReference type="PANTHER" id="PTHR36845">
    <property type="entry name" value="HYDROLASE, PUTATIVE (AFU_ORTHOLOGUE AFUA_7G05090)-RELATED"/>
    <property type="match status" value="1"/>
</dbReference>
<sequence>MNKLCCFFLVLTLAFLNTGCKSDAKSSEEKVEVRFNSALENRFQKLVDYPVVADNFPKGMSLNPEEVRTEPSRDWTSGFFAGNLWLIHKLTGDSTYKTKAEAWTVLVEDQKENDRTHDMGFKIYCSFGEGLKQDPNNQYYKDVIVESAKTLITRYNDSVKSIRSWDFKKDVWDFPVIIDNMMNLELLFEATKISGDSIYHNIAVQHANTTLKHQFRADHSVFHVVNYDTISGVVKTKDTHQGFNRNSTWARGQAWAIYGYTMSYRYTKDPKYLAQVEATTKFYMEHENLPKDGVPYWDFNDPEIPNAARDASAAAIVTSALFELYTYTHNKTYLDFATIVLDTLNSEAYLLKETVNGPFILDHSTGNWPKNDEIDEPIVYADYYFLEALTRKRNLDLK</sequence>
<gene>
    <name evidence="3" type="ORF">ACFFVB_14000</name>
</gene>
<dbReference type="Proteomes" id="UP001589605">
    <property type="component" value="Unassembled WGS sequence"/>
</dbReference>
<dbReference type="SUPFAM" id="SSF48208">
    <property type="entry name" value="Six-hairpin glycosidases"/>
    <property type="match status" value="1"/>
</dbReference>
<dbReference type="InterPro" id="IPR012341">
    <property type="entry name" value="6hp_glycosidase-like_sf"/>
</dbReference>
<proteinExistence type="inferred from homology"/>
<evidence type="ECO:0000256" key="1">
    <source>
        <dbReference type="ARBA" id="ARBA00022801"/>
    </source>
</evidence>
<dbReference type="PANTHER" id="PTHR36845:SF1">
    <property type="entry name" value="HYDROLASE, PUTATIVE (AFU_ORTHOLOGUE AFUA_7G05090)-RELATED"/>
    <property type="match status" value="1"/>
</dbReference>
<accession>A0ABV5F423</accession>
<dbReference type="EMBL" id="JBHMEZ010000012">
    <property type="protein sequence ID" value="MFB9054197.1"/>
    <property type="molecule type" value="Genomic_DNA"/>
</dbReference>
<keyword evidence="1 3" id="KW-0378">Hydrolase</keyword>
<comment type="similarity">
    <text evidence="2">Belongs to the glycosyl hydrolase 88 family.</text>
</comment>
<organism evidence="3 4">
    <name type="scientific">Formosa undariae</name>
    <dbReference type="NCBI Taxonomy" id="1325436"/>
    <lineage>
        <taxon>Bacteria</taxon>
        <taxon>Pseudomonadati</taxon>
        <taxon>Bacteroidota</taxon>
        <taxon>Flavobacteriia</taxon>
        <taxon>Flavobacteriales</taxon>
        <taxon>Flavobacteriaceae</taxon>
        <taxon>Formosa</taxon>
    </lineage>
</organism>
<dbReference type="GO" id="GO:0016787">
    <property type="term" value="F:hydrolase activity"/>
    <property type="evidence" value="ECO:0007669"/>
    <property type="project" value="UniProtKB-KW"/>
</dbReference>
<dbReference type="RefSeq" id="WP_382383666.1">
    <property type="nucleotide sequence ID" value="NZ_JBHMEZ010000012.1"/>
</dbReference>
<keyword evidence="4" id="KW-1185">Reference proteome</keyword>
<dbReference type="Gene3D" id="1.50.10.10">
    <property type="match status" value="1"/>
</dbReference>
<comment type="caution">
    <text evidence="3">The sequence shown here is derived from an EMBL/GenBank/DDBJ whole genome shotgun (WGS) entry which is preliminary data.</text>
</comment>